<keyword evidence="2" id="KW-1185">Reference proteome</keyword>
<reference evidence="1 2" key="1">
    <citation type="journal article" date="2018" name="Sci. Rep.">
        <title>Genomic signatures of local adaptation to the degree of environmental predictability in rotifers.</title>
        <authorList>
            <person name="Franch-Gras L."/>
            <person name="Hahn C."/>
            <person name="Garcia-Roger E.M."/>
            <person name="Carmona M.J."/>
            <person name="Serra M."/>
            <person name="Gomez A."/>
        </authorList>
    </citation>
    <scope>NUCLEOTIDE SEQUENCE [LARGE SCALE GENOMIC DNA]</scope>
    <source>
        <strain evidence="1">HYR1</strain>
    </source>
</reference>
<dbReference type="EMBL" id="REGN01002353">
    <property type="protein sequence ID" value="RNA28687.1"/>
    <property type="molecule type" value="Genomic_DNA"/>
</dbReference>
<accession>A0A3M7RZB9</accession>
<evidence type="ECO:0000313" key="2">
    <source>
        <dbReference type="Proteomes" id="UP000276133"/>
    </source>
</evidence>
<proteinExistence type="predicted"/>
<protein>
    <submittedName>
        <fullName evidence="1">Uncharacterized protein</fullName>
    </submittedName>
</protein>
<dbReference type="Proteomes" id="UP000276133">
    <property type="component" value="Unassembled WGS sequence"/>
</dbReference>
<dbReference type="AlphaFoldDB" id="A0A3M7RZB9"/>
<name>A0A3M7RZB9_BRAPC</name>
<evidence type="ECO:0000313" key="1">
    <source>
        <dbReference type="EMBL" id="RNA28687.1"/>
    </source>
</evidence>
<gene>
    <name evidence="1" type="ORF">BpHYR1_019079</name>
</gene>
<comment type="caution">
    <text evidence="1">The sequence shown here is derived from an EMBL/GenBank/DDBJ whole genome shotgun (WGS) entry which is preliminary data.</text>
</comment>
<organism evidence="1 2">
    <name type="scientific">Brachionus plicatilis</name>
    <name type="common">Marine rotifer</name>
    <name type="synonym">Brachionus muelleri</name>
    <dbReference type="NCBI Taxonomy" id="10195"/>
    <lineage>
        <taxon>Eukaryota</taxon>
        <taxon>Metazoa</taxon>
        <taxon>Spiralia</taxon>
        <taxon>Gnathifera</taxon>
        <taxon>Rotifera</taxon>
        <taxon>Eurotatoria</taxon>
        <taxon>Monogononta</taxon>
        <taxon>Pseudotrocha</taxon>
        <taxon>Ploima</taxon>
        <taxon>Brachionidae</taxon>
        <taxon>Brachionus</taxon>
    </lineage>
</organism>
<sequence>MALAQKSNLKIKGVHSVNQLIELLNNQNYLLKKSSNFTVRKFMKIRVFCYVNKTLMRLKNHKKLFFKLSLNNRSKSVKIYTVTIIGISKTTSPKFATYNRTISGAEPYQPNQ</sequence>